<dbReference type="eggNOG" id="ENOG502T251">
    <property type="taxonomic scope" value="Eukaryota"/>
</dbReference>
<dbReference type="OrthoDB" id="10343194at2759"/>
<gene>
    <name evidence="2" type="ORF">IMG5_049290</name>
</gene>
<name>G0QMI8_ICHMU</name>
<dbReference type="Proteomes" id="UP000008983">
    <property type="component" value="Unassembled WGS sequence"/>
</dbReference>
<proteinExistence type="predicted"/>
<evidence type="ECO:0000313" key="2">
    <source>
        <dbReference type="EMBL" id="EGR33554.1"/>
    </source>
</evidence>
<keyword evidence="1" id="KW-0472">Membrane</keyword>
<keyword evidence="1" id="KW-1133">Transmembrane helix</keyword>
<dbReference type="STRING" id="857967.G0QMI8"/>
<dbReference type="RefSeq" id="XP_004037540.1">
    <property type="nucleotide sequence ID" value="XM_004037492.1"/>
</dbReference>
<feature type="transmembrane region" description="Helical" evidence="1">
    <location>
        <begin position="78"/>
        <end position="96"/>
    </location>
</feature>
<keyword evidence="1" id="KW-0812">Transmembrane</keyword>
<dbReference type="AlphaFoldDB" id="G0QMI8"/>
<evidence type="ECO:0008006" key="4">
    <source>
        <dbReference type="Google" id="ProtNLM"/>
    </source>
</evidence>
<protein>
    <recommendedName>
        <fullName evidence="4">Transmembrane protein</fullName>
    </recommendedName>
</protein>
<evidence type="ECO:0000256" key="1">
    <source>
        <dbReference type="SAM" id="Phobius"/>
    </source>
</evidence>
<organism evidence="2 3">
    <name type="scientific">Ichthyophthirius multifiliis</name>
    <name type="common">White spot disease agent</name>
    <name type="synonym">Ich</name>
    <dbReference type="NCBI Taxonomy" id="5932"/>
    <lineage>
        <taxon>Eukaryota</taxon>
        <taxon>Sar</taxon>
        <taxon>Alveolata</taxon>
        <taxon>Ciliophora</taxon>
        <taxon>Intramacronucleata</taxon>
        <taxon>Oligohymenophorea</taxon>
        <taxon>Hymenostomatida</taxon>
        <taxon>Ophryoglenina</taxon>
        <taxon>Ichthyophthirius</taxon>
    </lineage>
</organism>
<keyword evidence="3" id="KW-1185">Reference proteome</keyword>
<sequence length="131" mass="15659">MVWKILSKLNKKSIQNSGLDHQKYQKLPFSQDFNNLAKAYDLRLWYIANSPHEDKNLEYVVQAEQLHNELNYQNSRQFLFRTAAFLLGIELFYMFYDMPKNYDWQDYHEPKHNIQIYGDLEEGGDEGGDDD</sequence>
<dbReference type="OMA" id="VEQNPNK"/>
<reference evidence="2 3" key="1">
    <citation type="submission" date="2011-07" db="EMBL/GenBank/DDBJ databases">
        <authorList>
            <person name="Coyne R."/>
            <person name="Brami D."/>
            <person name="Johnson J."/>
            <person name="Hostetler J."/>
            <person name="Hannick L."/>
            <person name="Clark T."/>
            <person name="Cassidy-Hanley D."/>
            <person name="Inman J."/>
        </authorList>
    </citation>
    <scope>NUCLEOTIDE SEQUENCE [LARGE SCALE GENOMIC DNA]</scope>
    <source>
        <strain evidence="2 3">G5</strain>
    </source>
</reference>
<dbReference type="GeneID" id="14909753"/>
<evidence type="ECO:0000313" key="3">
    <source>
        <dbReference type="Proteomes" id="UP000008983"/>
    </source>
</evidence>
<dbReference type="EMBL" id="GL983424">
    <property type="protein sequence ID" value="EGR33554.1"/>
    <property type="molecule type" value="Genomic_DNA"/>
</dbReference>
<dbReference type="InParanoid" id="G0QMI8"/>
<accession>G0QMI8</accession>